<organism evidence="3 4">
    <name type="scientific">Vitis vinifera</name>
    <name type="common">Grape</name>
    <dbReference type="NCBI Taxonomy" id="29760"/>
    <lineage>
        <taxon>Eukaryota</taxon>
        <taxon>Viridiplantae</taxon>
        <taxon>Streptophyta</taxon>
        <taxon>Embryophyta</taxon>
        <taxon>Tracheophyta</taxon>
        <taxon>Spermatophyta</taxon>
        <taxon>Magnoliopsida</taxon>
        <taxon>eudicotyledons</taxon>
        <taxon>Gunneridae</taxon>
        <taxon>Pentapetalae</taxon>
        <taxon>rosids</taxon>
        <taxon>Vitales</taxon>
        <taxon>Vitaceae</taxon>
        <taxon>Viteae</taxon>
        <taxon>Vitis</taxon>
    </lineage>
</organism>
<accession>A0A438FHK7</accession>
<keyword evidence="1" id="KW-0812">Transmembrane</keyword>
<dbReference type="EMBL" id="QGNW01000891">
    <property type="protein sequence ID" value="RVW59457.1"/>
    <property type="molecule type" value="Genomic_DNA"/>
</dbReference>
<evidence type="ECO:0000313" key="3">
    <source>
        <dbReference type="EMBL" id="RVW59457.1"/>
    </source>
</evidence>
<keyword evidence="1" id="KW-0472">Membrane</keyword>
<proteinExistence type="predicted"/>
<dbReference type="Proteomes" id="UP000288805">
    <property type="component" value="Unassembled WGS sequence"/>
</dbReference>
<dbReference type="Gene3D" id="3.10.350.10">
    <property type="entry name" value="LysM domain"/>
    <property type="match status" value="1"/>
</dbReference>
<evidence type="ECO:0000259" key="2">
    <source>
        <dbReference type="Pfam" id="PF01476"/>
    </source>
</evidence>
<gene>
    <name evidence="3" type="ORF">CK203_102897</name>
</gene>
<reference evidence="3 4" key="1">
    <citation type="journal article" date="2018" name="PLoS Genet.">
        <title>Population sequencing reveals clonal diversity and ancestral inbreeding in the grapevine cultivar Chardonnay.</title>
        <authorList>
            <person name="Roach M.J."/>
            <person name="Johnson D.L."/>
            <person name="Bohlmann J."/>
            <person name="van Vuuren H.J."/>
            <person name="Jones S.J."/>
            <person name="Pretorius I.S."/>
            <person name="Schmidt S.A."/>
            <person name="Borneman A.R."/>
        </authorList>
    </citation>
    <scope>NUCLEOTIDE SEQUENCE [LARGE SCALE GENOMIC DNA]</scope>
    <source>
        <strain evidence="4">cv. Chardonnay</strain>
        <tissue evidence="3">Leaf</tissue>
    </source>
</reference>
<dbReference type="InterPro" id="IPR018392">
    <property type="entry name" value="LysM"/>
</dbReference>
<sequence>MSFNKPRFSRSSLAVADAASCYCAVILVALILLGSVREYSSLPTDESVKGNQLLARPCDEIYVVGEGETLHTISDKCGDPYIVEQNPHIHDPDDVFPGLVIKITPSKQRKLLRLMGFSLLVSVIGYAKKMNMRSFQYGILLDKEESFRGLVVYSDSETYLGFIFPFQTSIFSSLHEGNGFCFGNPKEGGKDKFNG</sequence>
<comment type="caution">
    <text evidence="3">The sequence shown here is derived from an EMBL/GenBank/DDBJ whole genome shotgun (WGS) entry which is preliminary data.</text>
</comment>
<dbReference type="PANTHER" id="PTHR33648">
    <property type="entry name" value="EMBRYO SAC 1"/>
    <property type="match status" value="1"/>
</dbReference>
<dbReference type="InterPro" id="IPR036779">
    <property type="entry name" value="LysM_dom_sf"/>
</dbReference>
<feature type="transmembrane region" description="Helical" evidence="1">
    <location>
        <begin position="12"/>
        <end position="33"/>
    </location>
</feature>
<protein>
    <recommendedName>
        <fullName evidence="2">LysM domain-containing protein</fullName>
    </recommendedName>
</protein>
<keyword evidence="1" id="KW-1133">Transmembrane helix</keyword>
<dbReference type="AlphaFoldDB" id="A0A438FHK7"/>
<evidence type="ECO:0000313" key="4">
    <source>
        <dbReference type="Proteomes" id="UP000288805"/>
    </source>
</evidence>
<dbReference type="Pfam" id="PF01476">
    <property type="entry name" value="LysM"/>
    <property type="match status" value="1"/>
</dbReference>
<evidence type="ECO:0000256" key="1">
    <source>
        <dbReference type="SAM" id="Phobius"/>
    </source>
</evidence>
<dbReference type="PANTHER" id="PTHR33648:SF15">
    <property type="entry name" value="OS04G0572800 PROTEIN"/>
    <property type="match status" value="1"/>
</dbReference>
<name>A0A438FHK7_VITVI</name>
<feature type="domain" description="LysM" evidence="2">
    <location>
        <begin position="62"/>
        <end position="104"/>
    </location>
</feature>
<dbReference type="CDD" id="cd00118">
    <property type="entry name" value="LysM"/>
    <property type="match status" value="1"/>
</dbReference>